<protein>
    <submittedName>
        <fullName evidence="3">Transporter substrate-binding domain-containing protein</fullName>
    </submittedName>
</protein>
<dbReference type="Gene3D" id="3.40.190.10">
    <property type="entry name" value="Periplasmic binding protein-like II"/>
    <property type="match status" value="2"/>
</dbReference>
<dbReference type="RefSeq" id="WP_257767633.1">
    <property type="nucleotide sequence ID" value="NZ_CP102480.1"/>
</dbReference>
<keyword evidence="1" id="KW-0732">Signal</keyword>
<dbReference type="SUPFAM" id="SSF53850">
    <property type="entry name" value="Periplasmic binding protein-like II"/>
    <property type="match status" value="1"/>
</dbReference>
<dbReference type="InterPro" id="IPR001638">
    <property type="entry name" value="Solute-binding_3/MltF_N"/>
</dbReference>
<evidence type="ECO:0000313" key="4">
    <source>
        <dbReference type="Proteomes" id="UP001060336"/>
    </source>
</evidence>
<feature type="domain" description="Solute-binding protein family 3/N-terminal" evidence="2">
    <location>
        <begin position="14"/>
        <end position="234"/>
    </location>
</feature>
<dbReference type="Pfam" id="PF00497">
    <property type="entry name" value="SBP_bac_3"/>
    <property type="match status" value="1"/>
</dbReference>
<evidence type="ECO:0000259" key="2">
    <source>
        <dbReference type="SMART" id="SM00062"/>
    </source>
</evidence>
<sequence>MIEIDDFGLTEPGKLRAAINLGNILLVTGKNDIGNPTGVSPSMAGAIARSLGFSISYQTYPSPGAAADAVDADEWDICLIAEDPKRAETIEFCGAYAEIEATYLVPAGSKIQSIEEVDQPGIRIAVSERSAYDLYLSRALKHAELKRAPGLAAAFELFQNQKLDALAGLRPALLENAEAMPGARVLDGAYTAVRQAVGVKPGNPAFAKAVKRFVSDARSSGMVQGLINEFGQRGRLSVAS</sequence>
<dbReference type="KEGG" id="naci:NUH88_17220"/>
<organism evidence="3 4">
    <name type="scientific">Nisaea acidiphila</name>
    <dbReference type="NCBI Taxonomy" id="1862145"/>
    <lineage>
        <taxon>Bacteria</taxon>
        <taxon>Pseudomonadati</taxon>
        <taxon>Pseudomonadota</taxon>
        <taxon>Alphaproteobacteria</taxon>
        <taxon>Rhodospirillales</taxon>
        <taxon>Thalassobaculaceae</taxon>
        <taxon>Nisaea</taxon>
    </lineage>
</organism>
<dbReference type="PANTHER" id="PTHR35936">
    <property type="entry name" value="MEMBRANE-BOUND LYTIC MUREIN TRANSGLYCOSYLASE F"/>
    <property type="match status" value="1"/>
</dbReference>
<dbReference type="AlphaFoldDB" id="A0A9J7AS28"/>
<dbReference type="SMART" id="SM00062">
    <property type="entry name" value="PBPb"/>
    <property type="match status" value="1"/>
</dbReference>
<reference evidence="3" key="1">
    <citation type="submission" date="2022-08" db="EMBL/GenBank/DDBJ databases">
        <title>Nisaea acidiphila sp. nov., isolated from a marine algal debris and emended description of the genus Nisaea Urios et al. 2008.</title>
        <authorList>
            <person name="Kwon K."/>
        </authorList>
    </citation>
    <scope>NUCLEOTIDE SEQUENCE</scope>
    <source>
        <strain evidence="3">MEBiC11861</strain>
    </source>
</reference>
<proteinExistence type="predicted"/>
<keyword evidence="4" id="KW-1185">Reference proteome</keyword>
<evidence type="ECO:0000313" key="3">
    <source>
        <dbReference type="EMBL" id="UUX49132.1"/>
    </source>
</evidence>
<dbReference type="Proteomes" id="UP001060336">
    <property type="component" value="Chromosome"/>
</dbReference>
<accession>A0A9J7AS28</accession>
<gene>
    <name evidence="3" type="ORF">NUH88_17220</name>
</gene>
<evidence type="ECO:0000256" key="1">
    <source>
        <dbReference type="ARBA" id="ARBA00022729"/>
    </source>
</evidence>
<name>A0A9J7AS28_9PROT</name>
<dbReference type="EMBL" id="CP102480">
    <property type="protein sequence ID" value="UUX49132.1"/>
    <property type="molecule type" value="Genomic_DNA"/>
</dbReference>
<dbReference type="PANTHER" id="PTHR35936:SF17">
    <property type="entry name" value="ARGININE-BINDING EXTRACELLULAR PROTEIN ARTP"/>
    <property type="match status" value="1"/>
</dbReference>